<keyword evidence="3" id="KW-0547">Nucleotide-binding</keyword>
<reference evidence="3" key="1">
    <citation type="journal article" date="2020" name="mSystems">
        <title>Genome- and Community-Level Interaction Insights into Carbon Utilization and Element Cycling Functions of Hydrothermarchaeota in Hydrothermal Sediment.</title>
        <authorList>
            <person name="Zhou Z."/>
            <person name="Liu Y."/>
            <person name="Xu W."/>
            <person name="Pan J."/>
            <person name="Luo Z.H."/>
            <person name="Li M."/>
        </authorList>
    </citation>
    <scope>NUCLEOTIDE SEQUENCE [LARGE SCALE GENOMIC DNA]</scope>
    <source>
        <strain evidence="3">HyVt-577</strain>
    </source>
</reference>
<dbReference type="Pfam" id="PF13173">
    <property type="entry name" value="AAA_14"/>
    <property type="match status" value="1"/>
</dbReference>
<dbReference type="GO" id="GO:0005524">
    <property type="term" value="F:ATP binding"/>
    <property type="evidence" value="ECO:0007669"/>
    <property type="project" value="UniProtKB-KW"/>
</dbReference>
<dbReference type="Proteomes" id="UP000885779">
    <property type="component" value="Unassembled WGS sequence"/>
</dbReference>
<dbReference type="EMBL" id="DRQG01000067">
    <property type="protein sequence ID" value="HGY55481.1"/>
    <property type="molecule type" value="Genomic_DNA"/>
</dbReference>
<dbReference type="PANTHER" id="PTHR43566">
    <property type="entry name" value="CONSERVED PROTEIN"/>
    <property type="match status" value="1"/>
</dbReference>
<accession>A0A7V4TZZ1</accession>
<evidence type="ECO:0000259" key="2">
    <source>
        <dbReference type="Pfam" id="PF13635"/>
    </source>
</evidence>
<protein>
    <submittedName>
        <fullName evidence="3">ATP-binding protein</fullName>
    </submittedName>
</protein>
<dbReference type="InterPro" id="IPR041682">
    <property type="entry name" value="AAA_14"/>
</dbReference>
<dbReference type="InterPro" id="IPR025420">
    <property type="entry name" value="DUF4143"/>
</dbReference>
<dbReference type="AlphaFoldDB" id="A0A7V4TZZ1"/>
<feature type="domain" description="AAA" evidence="1">
    <location>
        <begin position="21"/>
        <end position="137"/>
    </location>
</feature>
<gene>
    <name evidence="3" type="ORF">ENK44_07270</name>
</gene>
<keyword evidence="3" id="KW-0067">ATP-binding</keyword>
<evidence type="ECO:0000313" key="3">
    <source>
        <dbReference type="EMBL" id="HGY55481.1"/>
    </source>
</evidence>
<dbReference type="Pfam" id="PF13635">
    <property type="entry name" value="DUF4143"/>
    <property type="match status" value="1"/>
</dbReference>
<organism evidence="3">
    <name type="scientific">Caldithrix abyssi</name>
    <dbReference type="NCBI Taxonomy" id="187145"/>
    <lineage>
        <taxon>Bacteria</taxon>
        <taxon>Pseudomonadati</taxon>
        <taxon>Calditrichota</taxon>
        <taxon>Calditrichia</taxon>
        <taxon>Calditrichales</taxon>
        <taxon>Calditrichaceae</taxon>
        <taxon>Caldithrix</taxon>
    </lineage>
</organism>
<name>A0A7V4TZZ1_CALAY</name>
<evidence type="ECO:0000259" key="1">
    <source>
        <dbReference type="Pfam" id="PF13173"/>
    </source>
</evidence>
<dbReference type="SUPFAM" id="SSF52540">
    <property type="entry name" value="P-loop containing nucleoside triphosphate hydrolases"/>
    <property type="match status" value="1"/>
</dbReference>
<sequence length="420" mass="47704">MIENLQKYRFLQESLPHPGSKRLVLITGARQTGKTTLARKVYASLNYINLDAPENRDVVREIPSAAWGRDIGTAIIDEAQKEPIAFDKVKYAYDNGDITFQVLLGSSQIQLIKRIRESLAGRVFIYELWPLMMKELLLDANAANIQPPLIDRLFSDESVTDIFSPLPSLELLDGKYAKGKSAENYLLRWGGMPALLPLNDKERTKWLRDYEYTYLERDLADLARLNDLLPFRKLQKLTALGSGSLLNFSELARDAAISVQTARNYLQYLHISYKVLLLQPFYRNLTSSVVKTPKVYWLDIGLLRTLTGFEGEFSGSIYETMVIGELFKWVRTCQKNAELFFYRTRSGLEIDVLLQTPSGYVGMEIKAREQAYASDATALKKVAAALGGKWRGGLVIYRGKKIAHLGEPDIWAVPSWRLFT</sequence>
<proteinExistence type="predicted"/>
<feature type="domain" description="DUF4143" evidence="2">
    <location>
        <begin position="216"/>
        <end position="367"/>
    </location>
</feature>
<dbReference type="InterPro" id="IPR027417">
    <property type="entry name" value="P-loop_NTPase"/>
</dbReference>
<comment type="caution">
    <text evidence="3">The sequence shown here is derived from an EMBL/GenBank/DDBJ whole genome shotgun (WGS) entry which is preliminary data.</text>
</comment>
<dbReference type="PANTHER" id="PTHR43566:SF2">
    <property type="entry name" value="DUF4143 DOMAIN-CONTAINING PROTEIN"/>
    <property type="match status" value="1"/>
</dbReference>